<dbReference type="Pfam" id="PF04500">
    <property type="entry name" value="FLYWCH"/>
    <property type="match status" value="1"/>
</dbReference>
<evidence type="ECO:0000313" key="5">
    <source>
        <dbReference type="EMBL" id="KPJ13083.1"/>
    </source>
</evidence>
<dbReference type="Proteomes" id="UP000053240">
    <property type="component" value="Unassembled WGS sequence"/>
</dbReference>
<dbReference type="GO" id="GO:0008270">
    <property type="term" value="F:zinc ion binding"/>
    <property type="evidence" value="ECO:0007669"/>
    <property type="project" value="UniProtKB-KW"/>
</dbReference>
<gene>
    <name evidence="5" type="ORF">RR48_05192</name>
</gene>
<evidence type="ECO:0000256" key="1">
    <source>
        <dbReference type="ARBA" id="ARBA00022723"/>
    </source>
</evidence>
<accession>A0A0N1PGJ3</accession>
<evidence type="ECO:0000256" key="2">
    <source>
        <dbReference type="ARBA" id="ARBA00022771"/>
    </source>
</evidence>
<keyword evidence="2" id="KW-0863">Zinc-finger</keyword>
<keyword evidence="6" id="KW-1185">Reference proteome</keyword>
<dbReference type="Gene3D" id="2.20.25.240">
    <property type="match status" value="1"/>
</dbReference>
<reference evidence="5 6" key="1">
    <citation type="journal article" date="2015" name="Nat. Commun.">
        <title>Outbred genome sequencing and CRISPR/Cas9 gene editing in butterflies.</title>
        <authorList>
            <person name="Li X."/>
            <person name="Fan D."/>
            <person name="Zhang W."/>
            <person name="Liu G."/>
            <person name="Zhang L."/>
            <person name="Zhao L."/>
            <person name="Fang X."/>
            <person name="Chen L."/>
            <person name="Dong Y."/>
            <person name="Chen Y."/>
            <person name="Ding Y."/>
            <person name="Zhao R."/>
            <person name="Feng M."/>
            <person name="Zhu Y."/>
            <person name="Feng Y."/>
            <person name="Jiang X."/>
            <person name="Zhu D."/>
            <person name="Xiang H."/>
            <person name="Feng X."/>
            <person name="Li S."/>
            <person name="Wang J."/>
            <person name="Zhang G."/>
            <person name="Kronforst M.R."/>
            <person name="Wang W."/>
        </authorList>
    </citation>
    <scope>NUCLEOTIDE SEQUENCE [LARGE SCALE GENOMIC DNA]</scope>
    <source>
        <strain evidence="5">Ya'a_city_454_Pm</strain>
        <tissue evidence="5">Whole body</tissue>
    </source>
</reference>
<dbReference type="InParanoid" id="A0A0N1PGJ3"/>
<evidence type="ECO:0000259" key="4">
    <source>
        <dbReference type="Pfam" id="PF04500"/>
    </source>
</evidence>
<dbReference type="AlphaFoldDB" id="A0A0N1PGJ3"/>
<dbReference type="InterPro" id="IPR007588">
    <property type="entry name" value="Znf_FLYWCH"/>
</dbReference>
<dbReference type="EMBL" id="KQ460650">
    <property type="protein sequence ID" value="KPJ13083.1"/>
    <property type="molecule type" value="Genomic_DNA"/>
</dbReference>
<feature type="domain" description="FLYWCH-type" evidence="4">
    <location>
        <begin position="18"/>
        <end position="77"/>
    </location>
</feature>
<sequence>MVLVYGNSEHYDDIEPIFTTSRFGKPVIQIGQYRFNKRSDSKGLKSGWTCVKASNGCRATITTVENIIVKYNNDHNH</sequence>
<protein>
    <recommendedName>
        <fullName evidence="4">FLYWCH-type domain-containing protein</fullName>
    </recommendedName>
</protein>
<keyword evidence="1" id="KW-0479">Metal-binding</keyword>
<evidence type="ECO:0000313" key="6">
    <source>
        <dbReference type="Proteomes" id="UP000053240"/>
    </source>
</evidence>
<keyword evidence="3" id="KW-0862">Zinc</keyword>
<evidence type="ECO:0000256" key="3">
    <source>
        <dbReference type="ARBA" id="ARBA00022833"/>
    </source>
</evidence>
<proteinExistence type="predicted"/>
<name>A0A0N1PGJ3_PAPMA</name>
<organism evidence="5 6">
    <name type="scientific">Papilio machaon</name>
    <name type="common">Old World swallowtail butterfly</name>
    <dbReference type="NCBI Taxonomy" id="76193"/>
    <lineage>
        <taxon>Eukaryota</taxon>
        <taxon>Metazoa</taxon>
        <taxon>Ecdysozoa</taxon>
        <taxon>Arthropoda</taxon>
        <taxon>Hexapoda</taxon>
        <taxon>Insecta</taxon>
        <taxon>Pterygota</taxon>
        <taxon>Neoptera</taxon>
        <taxon>Endopterygota</taxon>
        <taxon>Lepidoptera</taxon>
        <taxon>Glossata</taxon>
        <taxon>Ditrysia</taxon>
        <taxon>Papilionoidea</taxon>
        <taxon>Papilionidae</taxon>
        <taxon>Papilioninae</taxon>
        <taxon>Papilio</taxon>
    </lineage>
</organism>